<evidence type="ECO:0000256" key="1">
    <source>
        <dbReference type="ARBA" id="ARBA00006814"/>
    </source>
</evidence>
<gene>
    <name evidence="5" type="ORF">ACFOES_07265</name>
</gene>
<evidence type="ECO:0000256" key="3">
    <source>
        <dbReference type="ARBA" id="ARBA00022750"/>
    </source>
</evidence>
<keyword evidence="6" id="KW-1185">Reference proteome</keyword>
<dbReference type="NCBIfam" id="TIGR00072">
    <property type="entry name" value="hydrog_prot"/>
    <property type="match status" value="1"/>
</dbReference>
<dbReference type="EMBL" id="JBHRSK010000004">
    <property type="protein sequence ID" value="MFC2967888.1"/>
    <property type="molecule type" value="Genomic_DNA"/>
</dbReference>
<evidence type="ECO:0000256" key="4">
    <source>
        <dbReference type="ARBA" id="ARBA00022801"/>
    </source>
</evidence>
<evidence type="ECO:0000313" key="6">
    <source>
        <dbReference type="Proteomes" id="UP001595443"/>
    </source>
</evidence>
<sequence length="143" mass="14325">MSDLVIGVGNALRGDDGVGPWVAEALAARGLPAQVHGGDGVGLIDLFERHARLVLVDASHSGAAAGTVTELDALAGPLPAAFFHYSTHNFGLAEAVETARALDMLPAALTVHAIEGADFAAGQGLSPEVARAAEALVARLAAG</sequence>
<keyword evidence="4" id="KW-0378">Hydrolase</keyword>
<evidence type="ECO:0000256" key="2">
    <source>
        <dbReference type="ARBA" id="ARBA00022670"/>
    </source>
</evidence>
<dbReference type="GO" id="GO:0006508">
    <property type="term" value="P:proteolysis"/>
    <property type="evidence" value="ECO:0007669"/>
    <property type="project" value="UniProtKB-KW"/>
</dbReference>
<dbReference type="Gene3D" id="3.40.50.1450">
    <property type="entry name" value="HybD-like"/>
    <property type="match status" value="1"/>
</dbReference>
<dbReference type="InterPro" id="IPR023430">
    <property type="entry name" value="Pept_HybD-like_dom_sf"/>
</dbReference>
<protein>
    <submittedName>
        <fullName evidence="5">Hydrogenase maturation protease</fullName>
    </submittedName>
</protein>
<dbReference type="RefSeq" id="WP_377832535.1">
    <property type="nucleotide sequence ID" value="NZ_JBHRSK010000004.1"/>
</dbReference>
<comment type="caution">
    <text evidence="5">The sequence shown here is derived from an EMBL/GenBank/DDBJ whole genome shotgun (WGS) entry which is preliminary data.</text>
</comment>
<dbReference type="Proteomes" id="UP001595443">
    <property type="component" value="Unassembled WGS sequence"/>
</dbReference>
<dbReference type="PANTHER" id="PTHR30302:SF1">
    <property type="entry name" value="HYDROGENASE 2 MATURATION PROTEASE"/>
    <property type="match status" value="1"/>
</dbReference>
<proteinExistence type="inferred from homology"/>
<keyword evidence="3" id="KW-0064">Aspartyl protease</keyword>
<dbReference type="InterPro" id="IPR000671">
    <property type="entry name" value="Peptidase_A31"/>
</dbReference>
<keyword evidence="2 5" id="KW-0645">Protease</keyword>
<organism evidence="5 6">
    <name type="scientific">Acidimangrovimonas pyrenivorans</name>
    <dbReference type="NCBI Taxonomy" id="2030798"/>
    <lineage>
        <taxon>Bacteria</taxon>
        <taxon>Pseudomonadati</taxon>
        <taxon>Pseudomonadota</taxon>
        <taxon>Alphaproteobacteria</taxon>
        <taxon>Rhodobacterales</taxon>
        <taxon>Paracoccaceae</taxon>
        <taxon>Acidimangrovimonas</taxon>
    </lineage>
</organism>
<evidence type="ECO:0000313" key="5">
    <source>
        <dbReference type="EMBL" id="MFC2967888.1"/>
    </source>
</evidence>
<comment type="similarity">
    <text evidence="1">Belongs to the peptidase A31 family.</text>
</comment>
<dbReference type="CDD" id="cd00518">
    <property type="entry name" value="H2MP"/>
    <property type="match status" value="1"/>
</dbReference>
<dbReference type="SUPFAM" id="SSF53163">
    <property type="entry name" value="HybD-like"/>
    <property type="match status" value="1"/>
</dbReference>
<dbReference type="GO" id="GO:0008233">
    <property type="term" value="F:peptidase activity"/>
    <property type="evidence" value="ECO:0007669"/>
    <property type="project" value="UniProtKB-KW"/>
</dbReference>
<accession>A0ABV7AFJ6</accession>
<dbReference type="PANTHER" id="PTHR30302">
    <property type="entry name" value="HYDROGENASE 1 MATURATION PROTEASE"/>
    <property type="match status" value="1"/>
</dbReference>
<name>A0ABV7AFJ6_9RHOB</name>
<dbReference type="Pfam" id="PF01750">
    <property type="entry name" value="HycI"/>
    <property type="match status" value="1"/>
</dbReference>
<reference evidence="6" key="1">
    <citation type="journal article" date="2019" name="Int. J. Syst. Evol. Microbiol.">
        <title>The Global Catalogue of Microorganisms (GCM) 10K type strain sequencing project: providing services to taxonomists for standard genome sequencing and annotation.</title>
        <authorList>
            <consortium name="The Broad Institute Genomics Platform"/>
            <consortium name="The Broad Institute Genome Sequencing Center for Infectious Disease"/>
            <person name="Wu L."/>
            <person name="Ma J."/>
        </authorList>
    </citation>
    <scope>NUCLEOTIDE SEQUENCE [LARGE SCALE GENOMIC DNA]</scope>
    <source>
        <strain evidence="6">KCTC 62192</strain>
    </source>
</reference>